<protein>
    <submittedName>
        <fullName evidence="1">Uncharacterized protein</fullName>
    </submittedName>
</protein>
<dbReference type="Proteomes" id="UP001066276">
    <property type="component" value="Chromosome 10"/>
</dbReference>
<name>A0AAV7M5Y1_PLEWA</name>
<organism evidence="1 2">
    <name type="scientific">Pleurodeles waltl</name>
    <name type="common">Iberian ribbed newt</name>
    <dbReference type="NCBI Taxonomy" id="8319"/>
    <lineage>
        <taxon>Eukaryota</taxon>
        <taxon>Metazoa</taxon>
        <taxon>Chordata</taxon>
        <taxon>Craniata</taxon>
        <taxon>Vertebrata</taxon>
        <taxon>Euteleostomi</taxon>
        <taxon>Amphibia</taxon>
        <taxon>Batrachia</taxon>
        <taxon>Caudata</taxon>
        <taxon>Salamandroidea</taxon>
        <taxon>Salamandridae</taxon>
        <taxon>Pleurodelinae</taxon>
        <taxon>Pleurodeles</taxon>
    </lineage>
</organism>
<evidence type="ECO:0000313" key="1">
    <source>
        <dbReference type="EMBL" id="KAJ1096523.1"/>
    </source>
</evidence>
<accession>A0AAV7M5Y1</accession>
<gene>
    <name evidence="1" type="ORF">NDU88_001659</name>
</gene>
<reference evidence="1" key="1">
    <citation type="journal article" date="2022" name="bioRxiv">
        <title>Sequencing and chromosome-scale assembly of the giantPleurodeles waltlgenome.</title>
        <authorList>
            <person name="Brown T."/>
            <person name="Elewa A."/>
            <person name="Iarovenko S."/>
            <person name="Subramanian E."/>
            <person name="Araus A.J."/>
            <person name="Petzold A."/>
            <person name="Susuki M."/>
            <person name="Suzuki K.-i.T."/>
            <person name="Hayashi T."/>
            <person name="Toyoda A."/>
            <person name="Oliveira C."/>
            <person name="Osipova E."/>
            <person name="Leigh N.D."/>
            <person name="Simon A."/>
            <person name="Yun M.H."/>
        </authorList>
    </citation>
    <scope>NUCLEOTIDE SEQUENCE</scope>
    <source>
        <strain evidence="1">20211129_DDA</strain>
        <tissue evidence="1">Liver</tissue>
    </source>
</reference>
<proteinExistence type="predicted"/>
<sequence length="75" mass="8351">NAWGGNGYNTSLPAARLKSSYIKNLECVNKMGYSTCLFPHAKSHASHRVLSQRQSTQEMHSVFAWRNAPVFVPDG</sequence>
<feature type="non-terminal residue" evidence="1">
    <location>
        <position position="1"/>
    </location>
</feature>
<dbReference type="EMBL" id="JANPWB010000014">
    <property type="protein sequence ID" value="KAJ1096523.1"/>
    <property type="molecule type" value="Genomic_DNA"/>
</dbReference>
<evidence type="ECO:0000313" key="2">
    <source>
        <dbReference type="Proteomes" id="UP001066276"/>
    </source>
</evidence>
<comment type="caution">
    <text evidence="1">The sequence shown here is derived from an EMBL/GenBank/DDBJ whole genome shotgun (WGS) entry which is preliminary data.</text>
</comment>
<dbReference type="AlphaFoldDB" id="A0AAV7M5Y1"/>
<keyword evidence="2" id="KW-1185">Reference proteome</keyword>
<feature type="non-terminal residue" evidence="1">
    <location>
        <position position="75"/>
    </location>
</feature>